<name>A0A7W5AMG4_9ACTN</name>
<evidence type="ECO:0000313" key="3">
    <source>
        <dbReference type="Proteomes" id="UP000590749"/>
    </source>
</evidence>
<evidence type="ECO:0000313" key="2">
    <source>
        <dbReference type="EMBL" id="MBB3099001.1"/>
    </source>
</evidence>
<comment type="caution">
    <text evidence="2">The sequence shown here is derived from an EMBL/GenBank/DDBJ whole genome shotgun (WGS) entry which is preliminary data.</text>
</comment>
<dbReference type="EMBL" id="JACHXF010000017">
    <property type="protein sequence ID" value="MBB3099001.1"/>
    <property type="molecule type" value="Genomic_DNA"/>
</dbReference>
<reference evidence="2 3" key="1">
    <citation type="submission" date="2020-08" db="EMBL/GenBank/DDBJ databases">
        <title>Genomic Encyclopedia of Type Strains, Phase III (KMG-III): the genomes of soil and plant-associated and newly described type strains.</title>
        <authorList>
            <person name="Whitman W."/>
        </authorList>
    </citation>
    <scope>NUCLEOTIDE SEQUENCE [LARGE SCALE GENOMIC DNA]</scope>
    <source>
        <strain evidence="2 3">CECT 3287</strain>
    </source>
</reference>
<dbReference type="Proteomes" id="UP000590749">
    <property type="component" value="Unassembled WGS sequence"/>
</dbReference>
<sequence length="255" mass="27156">MGSDLGVGDADLPYITVLPADTDTVATLTATAPDGTSTDVPVSGGALEPVAGTDPAESRQTWTADDPLEYTQPGRWVLTWTVTGTGEGVEDVEVFVVASPTAGGPTWTPGRSRVANYVPHRTLVRSAASTVTSEDEHAYTFDETTTPTGRQVDALIVDSAAWVSARVPNLTATHHALARAAAALLSAAWVERSWPNDDQSLQRANDMERRADLLMADLVSASNTETDSGDFGLDIAYPVWSFPVADPRYDDASYW</sequence>
<proteinExistence type="predicted"/>
<dbReference type="AlphaFoldDB" id="A0A7W5AMG4"/>
<protein>
    <submittedName>
        <fullName evidence="2">Uncharacterized protein</fullName>
    </submittedName>
</protein>
<evidence type="ECO:0000256" key="1">
    <source>
        <dbReference type="SAM" id="MobiDB-lite"/>
    </source>
</evidence>
<accession>A0A7W5AMG4</accession>
<gene>
    <name evidence="2" type="ORF">FHR83_006707</name>
</gene>
<keyword evidence="3" id="KW-1185">Reference proteome</keyword>
<dbReference type="RefSeq" id="WP_183225087.1">
    <property type="nucleotide sequence ID" value="NZ_BMPW01000020.1"/>
</dbReference>
<feature type="region of interest" description="Disordered" evidence="1">
    <location>
        <begin position="30"/>
        <end position="61"/>
    </location>
</feature>
<organism evidence="2 3">
    <name type="scientific">Actinoplanes campanulatus</name>
    <dbReference type="NCBI Taxonomy" id="113559"/>
    <lineage>
        <taxon>Bacteria</taxon>
        <taxon>Bacillati</taxon>
        <taxon>Actinomycetota</taxon>
        <taxon>Actinomycetes</taxon>
        <taxon>Micromonosporales</taxon>
        <taxon>Micromonosporaceae</taxon>
        <taxon>Actinoplanes</taxon>
    </lineage>
</organism>